<accession>A0A6A6CW62</accession>
<feature type="compositionally biased region" description="Polar residues" evidence="1">
    <location>
        <begin position="689"/>
        <end position="699"/>
    </location>
</feature>
<gene>
    <name evidence="2" type="ORF">M409DRAFT_51822</name>
</gene>
<evidence type="ECO:0000313" key="2">
    <source>
        <dbReference type="EMBL" id="KAF2170052.1"/>
    </source>
</evidence>
<feature type="compositionally biased region" description="Low complexity" evidence="1">
    <location>
        <begin position="402"/>
        <end position="411"/>
    </location>
</feature>
<dbReference type="AlphaFoldDB" id="A0A6A6CW62"/>
<sequence length="755" mass="82266">MLTCPPSRINLTSADLASFDRRWVARQSARRDADNVRLGQGPARQTRLAFVPAAANAGRHRADSCSSQATVHATEDDDPALHSNTASPAGRLDLPSLGDKSNSSNSATTRQGVPSPQKPIHDESTPGPARSPSKPPPELDFPIYEDPPLLQALVEARHFQQHNNGSRFELNRSRPVTSNLQQRAVAAPPVIHQLQIPTLLYPPLDPGAPVFVPRTRFGSTTSLSDQSSGVVIESSTTTGQIEQSTANLRIRSSFERNTQHSSRSAERHSVISDSSISLVPSDGPQARRRSRNNDQNTALHRPLLGFDRYPAVRPPAVAFASRRNSGSQRQVVFPRRRSSRQHLVEFERSRRSQEARQQNRSSTHLTVPGNNGRRPVSPAASTSSRSTPNLLQPPSAPYIHVRSSSLSSNRSGTQHVGHVPARRARKSGATVSEPSGLIDDLFLQRDSPLDRIIQKYAKYSTRPRSVGRSFERPPGRRTRPSLLSGDLFTQDPTDDLEDYDHVEKNEIASQPLMRHVGGRTTVERPLTSSPISPKSDTWTLHKRHPTIEDPVALALALPSPEVPSSPLPRSSPVVRSSPQLPSTPILRSGPSRLLSPEASTSSAAKSAHSTGSLTPSVQSLAAAVTPRVPVYNDSHPTTQQPQTPADIAKSTRRARGRSNTTSTHQATPSAVHPSPTLAPPERHPHRHTFPSSTSQQTPEVTVGMTPVRAAAVMETTSAVRHDSVLARVQQRSSNSSENDIEGNLDGLEQDRRVWM</sequence>
<dbReference type="EMBL" id="ML993586">
    <property type="protein sequence ID" value="KAF2170052.1"/>
    <property type="molecule type" value="Genomic_DNA"/>
</dbReference>
<dbReference type="Proteomes" id="UP000799537">
    <property type="component" value="Unassembled WGS sequence"/>
</dbReference>
<feature type="region of interest" description="Disordered" evidence="1">
    <location>
        <begin position="512"/>
        <end position="541"/>
    </location>
</feature>
<evidence type="ECO:0000313" key="3">
    <source>
        <dbReference type="Proteomes" id="UP000799537"/>
    </source>
</evidence>
<feature type="region of interest" description="Disordered" evidence="1">
    <location>
        <begin position="253"/>
        <end position="432"/>
    </location>
</feature>
<protein>
    <submittedName>
        <fullName evidence="2">Uncharacterized protein</fullName>
    </submittedName>
</protein>
<feature type="compositionally biased region" description="Polar residues" evidence="1">
    <location>
        <begin position="526"/>
        <end position="538"/>
    </location>
</feature>
<feature type="region of interest" description="Disordered" evidence="1">
    <location>
        <begin position="559"/>
        <end position="614"/>
    </location>
</feature>
<name>A0A6A6CW62_ZASCE</name>
<feature type="region of interest" description="Disordered" evidence="1">
    <location>
        <begin position="460"/>
        <end position="494"/>
    </location>
</feature>
<feature type="compositionally biased region" description="Low complexity" evidence="1">
    <location>
        <begin position="373"/>
        <end position="388"/>
    </location>
</feature>
<feature type="region of interest" description="Disordered" evidence="1">
    <location>
        <begin position="723"/>
        <end position="755"/>
    </location>
</feature>
<dbReference type="OrthoDB" id="3650932at2759"/>
<feature type="compositionally biased region" description="Low complexity" evidence="1">
    <location>
        <begin position="567"/>
        <end position="582"/>
    </location>
</feature>
<feature type="region of interest" description="Disordered" evidence="1">
    <location>
        <begin position="629"/>
        <end position="700"/>
    </location>
</feature>
<keyword evidence="3" id="KW-1185">Reference proteome</keyword>
<proteinExistence type="predicted"/>
<feature type="compositionally biased region" description="Basic and acidic residues" evidence="1">
    <location>
        <begin position="342"/>
        <end position="354"/>
    </location>
</feature>
<feature type="compositionally biased region" description="Polar residues" evidence="1">
    <location>
        <begin position="634"/>
        <end position="643"/>
    </location>
</feature>
<feature type="compositionally biased region" description="Low complexity" evidence="1">
    <location>
        <begin position="595"/>
        <end position="612"/>
    </location>
</feature>
<organism evidence="2 3">
    <name type="scientific">Zasmidium cellare ATCC 36951</name>
    <dbReference type="NCBI Taxonomy" id="1080233"/>
    <lineage>
        <taxon>Eukaryota</taxon>
        <taxon>Fungi</taxon>
        <taxon>Dikarya</taxon>
        <taxon>Ascomycota</taxon>
        <taxon>Pezizomycotina</taxon>
        <taxon>Dothideomycetes</taxon>
        <taxon>Dothideomycetidae</taxon>
        <taxon>Mycosphaerellales</taxon>
        <taxon>Mycosphaerellaceae</taxon>
        <taxon>Zasmidium</taxon>
    </lineage>
</organism>
<feature type="compositionally biased region" description="Polar residues" evidence="1">
    <location>
        <begin position="657"/>
        <end position="668"/>
    </location>
</feature>
<feature type="compositionally biased region" description="Basic and acidic residues" evidence="1">
    <location>
        <begin position="253"/>
        <end position="270"/>
    </location>
</feature>
<evidence type="ECO:0000256" key="1">
    <source>
        <dbReference type="SAM" id="MobiDB-lite"/>
    </source>
</evidence>
<dbReference type="GeneID" id="54565187"/>
<feature type="region of interest" description="Disordered" evidence="1">
    <location>
        <begin position="59"/>
        <end position="142"/>
    </location>
</feature>
<reference evidence="2" key="1">
    <citation type="journal article" date="2020" name="Stud. Mycol.">
        <title>101 Dothideomycetes genomes: a test case for predicting lifestyles and emergence of pathogens.</title>
        <authorList>
            <person name="Haridas S."/>
            <person name="Albert R."/>
            <person name="Binder M."/>
            <person name="Bloem J."/>
            <person name="Labutti K."/>
            <person name="Salamov A."/>
            <person name="Andreopoulos B."/>
            <person name="Baker S."/>
            <person name="Barry K."/>
            <person name="Bills G."/>
            <person name="Bluhm B."/>
            <person name="Cannon C."/>
            <person name="Castanera R."/>
            <person name="Culley D."/>
            <person name="Daum C."/>
            <person name="Ezra D."/>
            <person name="Gonzalez J."/>
            <person name="Henrissat B."/>
            <person name="Kuo A."/>
            <person name="Liang C."/>
            <person name="Lipzen A."/>
            <person name="Lutzoni F."/>
            <person name="Magnuson J."/>
            <person name="Mondo S."/>
            <person name="Nolan M."/>
            <person name="Ohm R."/>
            <person name="Pangilinan J."/>
            <person name="Park H.-J."/>
            <person name="Ramirez L."/>
            <person name="Alfaro M."/>
            <person name="Sun H."/>
            <person name="Tritt A."/>
            <person name="Yoshinaga Y."/>
            <person name="Zwiers L.-H."/>
            <person name="Turgeon B."/>
            <person name="Goodwin S."/>
            <person name="Spatafora J."/>
            <person name="Crous P."/>
            <person name="Grigoriev I."/>
        </authorList>
    </citation>
    <scope>NUCLEOTIDE SEQUENCE</scope>
    <source>
        <strain evidence="2">ATCC 36951</strain>
    </source>
</reference>
<feature type="region of interest" description="Disordered" evidence="1">
    <location>
        <begin position="220"/>
        <end position="241"/>
    </location>
</feature>
<dbReference type="RefSeq" id="XP_033670941.1">
    <property type="nucleotide sequence ID" value="XM_033811915.1"/>
</dbReference>
<feature type="compositionally biased region" description="Polar residues" evidence="1">
    <location>
        <begin position="99"/>
        <end position="114"/>
    </location>
</feature>